<dbReference type="InterPro" id="IPR051504">
    <property type="entry name" value="Plant_metabolite_acyltrans"/>
</dbReference>
<proteinExistence type="predicted"/>
<evidence type="ECO:0000313" key="4">
    <source>
        <dbReference type="Proteomes" id="UP001190926"/>
    </source>
</evidence>
<evidence type="ECO:0000256" key="2">
    <source>
        <dbReference type="ARBA" id="ARBA00023315"/>
    </source>
</evidence>
<keyword evidence="4" id="KW-1185">Reference proteome</keyword>
<sequence>MPFSHYTGGKDSLSLTIAVSDSDFCRLTSNDHSRDAAEFHDFLPTLPPATYSSDSIKFSVTAVRITLFPNHGICIGLTNHHAICDGSNLIGPSGLIQTWASISKFNRDSHLSRKMLPSYDRSTVEGAADLTTMFWNHVRMFSPPASSTLPPPAFNVRGTFVLTEVEIRTFKKFLENQNPTMGHVSSYVAVCAHVWSCLAEATAAAGERVNEDEPEYLSVSVDCRGRLTPPLPQTYLGNCLVFVLAQSTHGQLKGKKGLVVAARVIAAAISKTVDGEGGVLVDAEENYLRRWEVAEKRLIGVAGSPKFDLHSVDFGWGGFRKFEVIHIDYNGAMSLTMSKQGGIEVGLSMPKPKMDAFATIFNKNLCIMNSSL</sequence>
<dbReference type="Pfam" id="PF02458">
    <property type="entry name" value="Transferase"/>
    <property type="match status" value="1"/>
</dbReference>
<keyword evidence="1" id="KW-0808">Transferase</keyword>
<gene>
    <name evidence="3" type="ORF">C2S53_016083</name>
</gene>
<dbReference type="InterPro" id="IPR023213">
    <property type="entry name" value="CAT-like_dom_sf"/>
</dbReference>
<name>A0AAD4P6A1_PERFH</name>
<dbReference type="EMBL" id="SDAM02000150">
    <property type="protein sequence ID" value="KAH6827382.1"/>
    <property type="molecule type" value="Genomic_DNA"/>
</dbReference>
<accession>A0AAD4P6A1</accession>
<evidence type="ECO:0000256" key="1">
    <source>
        <dbReference type="ARBA" id="ARBA00022679"/>
    </source>
</evidence>
<reference evidence="3 4" key="1">
    <citation type="journal article" date="2021" name="Nat. Commun.">
        <title>Incipient diploidization of the medicinal plant Perilla within 10,000 years.</title>
        <authorList>
            <person name="Zhang Y."/>
            <person name="Shen Q."/>
            <person name="Leng L."/>
            <person name="Zhang D."/>
            <person name="Chen S."/>
            <person name="Shi Y."/>
            <person name="Ning Z."/>
            <person name="Chen S."/>
        </authorList>
    </citation>
    <scope>NUCLEOTIDE SEQUENCE [LARGE SCALE GENOMIC DNA]</scope>
    <source>
        <strain evidence="4">cv. PC099</strain>
    </source>
</reference>
<dbReference type="GO" id="GO:0016747">
    <property type="term" value="F:acyltransferase activity, transferring groups other than amino-acyl groups"/>
    <property type="evidence" value="ECO:0007669"/>
    <property type="project" value="UniProtKB-ARBA"/>
</dbReference>
<keyword evidence="2" id="KW-0012">Acyltransferase</keyword>
<dbReference type="Gene3D" id="3.30.559.10">
    <property type="entry name" value="Chloramphenicol acetyltransferase-like domain"/>
    <property type="match status" value="2"/>
</dbReference>
<dbReference type="AlphaFoldDB" id="A0AAD4P6A1"/>
<dbReference type="Proteomes" id="UP001190926">
    <property type="component" value="Unassembled WGS sequence"/>
</dbReference>
<dbReference type="PANTHER" id="PTHR31625">
    <property type="match status" value="1"/>
</dbReference>
<comment type="caution">
    <text evidence="3">The sequence shown here is derived from an EMBL/GenBank/DDBJ whole genome shotgun (WGS) entry which is preliminary data.</text>
</comment>
<protein>
    <submittedName>
        <fullName evidence="3">Uncharacterized protein</fullName>
    </submittedName>
</protein>
<evidence type="ECO:0000313" key="3">
    <source>
        <dbReference type="EMBL" id="KAH6827382.1"/>
    </source>
</evidence>
<organism evidence="3 4">
    <name type="scientific">Perilla frutescens var. hirtella</name>
    <name type="common">Perilla citriodora</name>
    <name type="synonym">Perilla setoyensis</name>
    <dbReference type="NCBI Taxonomy" id="608512"/>
    <lineage>
        <taxon>Eukaryota</taxon>
        <taxon>Viridiplantae</taxon>
        <taxon>Streptophyta</taxon>
        <taxon>Embryophyta</taxon>
        <taxon>Tracheophyta</taxon>
        <taxon>Spermatophyta</taxon>
        <taxon>Magnoliopsida</taxon>
        <taxon>eudicotyledons</taxon>
        <taxon>Gunneridae</taxon>
        <taxon>Pentapetalae</taxon>
        <taxon>asterids</taxon>
        <taxon>lamiids</taxon>
        <taxon>Lamiales</taxon>
        <taxon>Lamiaceae</taxon>
        <taxon>Nepetoideae</taxon>
        <taxon>Elsholtzieae</taxon>
        <taxon>Perilla</taxon>
    </lineage>
</organism>